<protein>
    <recommendedName>
        <fullName evidence="4">Lipoprotein</fullName>
    </recommendedName>
</protein>
<evidence type="ECO:0008006" key="4">
    <source>
        <dbReference type="Google" id="ProtNLM"/>
    </source>
</evidence>
<evidence type="ECO:0000313" key="2">
    <source>
        <dbReference type="EMBL" id="MBK1841444.1"/>
    </source>
</evidence>
<reference evidence="3" key="1">
    <citation type="submission" date="2021-01" db="EMBL/GenBank/DDBJ databases">
        <title>Genome public.</title>
        <authorList>
            <person name="Liu C."/>
            <person name="Sun Q."/>
        </authorList>
    </citation>
    <scope>NUCLEOTIDE SEQUENCE [LARGE SCALE GENOMIC DNA]</scope>
    <source>
        <strain evidence="3">YIM B02556</strain>
    </source>
</reference>
<dbReference type="Proteomes" id="UP000652760">
    <property type="component" value="Unassembled WGS sequence"/>
</dbReference>
<name>A0ABS1FDF2_9PROT</name>
<keyword evidence="3" id="KW-1185">Reference proteome</keyword>
<accession>A0ABS1FDF2</accession>
<feature type="region of interest" description="Disordered" evidence="1">
    <location>
        <begin position="89"/>
        <end position="117"/>
    </location>
</feature>
<dbReference type="PROSITE" id="PS51257">
    <property type="entry name" value="PROKAR_LIPOPROTEIN"/>
    <property type="match status" value="1"/>
</dbReference>
<evidence type="ECO:0000313" key="3">
    <source>
        <dbReference type="Proteomes" id="UP000652760"/>
    </source>
</evidence>
<dbReference type="RefSeq" id="WP_200198102.1">
    <property type="nucleotide sequence ID" value="NZ_JAENHM010000073.1"/>
</dbReference>
<proteinExistence type="predicted"/>
<sequence>MRFAVLLAALLLASCSGEPSEGDMRRLVEAHTRRMLERQGTAGFRAFDIFRKQGCVDAKPKGGQGSGGPGRGAQYDCYYAATFVPQPGQPPLTVNGKGRFGHTDTGMTFEDLGAQPR</sequence>
<gene>
    <name evidence="2" type="ORF">JHL17_29000</name>
</gene>
<evidence type="ECO:0000256" key="1">
    <source>
        <dbReference type="SAM" id="MobiDB-lite"/>
    </source>
</evidence>
<organism evidence="2 3">
    <name type="scientific">Azospirillum endophyticum</name>
    <dbReference type="NCBI Taxonomy" id="2800326"/>
    <lineage>
        <taxon>Bacteria</taxon>
        <taxon>Pseudomonadati</taxon>
        <taxon>Pseudomonadota</taxon>
        <taxon>Alphaproteobacteria</taxon>
        <taxon>Rhodospirillales</taxon>
        <taxon>Azospirillaceae</taxon>
        <taxon>Azospirillum</taxon>
    </lineage>
</organism>
<comment type="caution">
    <text evidence="2">The sequence shown here is derived from an EMBL/GenBank/DDBJ whole genome shotgun (WGS) entry which is preliminary data.</text>
</comment>
<dbReference type="EMBL" id="JAENHM010000073">
    <property type="protein sequence ID" value="MBK1841444.1"/>
    <property type="molecule type" value="Genomic_DNA"/>
</dbReference>